<organism evidence="1 2">
    <name type="scientific">Orbilia javanica</name>
    <dbReference type="NCBI Taxonomy" id="47235"/>
    <lineage>
        <taxon>Eukaryota</taxon>
        <taxon>Fungi</taxon>
        <taxon>Dikarya</taxon>
        <taxon>Ascomycota</taxon>
        <taxon>Pezizomycotina</taxon>
        <taxon>Orbiliomycetes</taxon>
        <taxon>Orbiliales</taxon>
        <taxon>Orbiliaceae</taxon>
        <taxon>Orbilia</taxon>
    </lineage>
</organism>
<dbReference type="EMBL" id="JAVHNR010000001">
    <property type="protein sequence ID" value="KAK6357280.1"/>
    <property type="molecule type" value="Genomic_DNA"/>
</dbReference>
<dbReference type="AlphaFoldDB" id="A0AAN8P2R3"/>
<accession>A0AAN8P2R3</accession>
<sequence>MFHMHNVQNTILGIKQNASSKFSQDMEILFLIGLKLYDAAVLKPINKHFSKLMFDVIKQFPNISKFTSDIVMECFEEQANAGGSVPQLRGEEKTHGILSFQKLECINLQFVWATPAQLFAMNFPVIWDLISLNAGTMKCLRIFFLAWTPPICANEGLITEPAFRNAYGYINALQILFKVPYFCTSIARLPQFNLEVLQLESFGNCTFLPTSRLLRPETLKVLSLVFCHDVYAMLFEISTELKSLECLQVVEIQSDISLLGKSLRRLPPLKALYIAMIQKSDRLDVGCLDKHRSSIKRLVLLTGGESPWFGGPYSALRRSSLGRAKHKVNFREWKKLEELTFHCGGELPTFYIPTSLKFLSVVDPSSNAQEGDPTCVYNEFLRNLTKQQMNMTKNRVWGLQAVIISSALCLPDYVGKGFKILETAAVAPIADSNGRIHKPELKVSVLELDVFRWKFPGTSIVRQDSRSRNWIDEFV</sequence>
<comment type="caution">
    <text evidence="1">The sequence shown here is derived from an EMBL/GenBank/DDBJ whole genome shotgun (WGS) entry which is preliminary data.</text>
</comment>
<evidence type="ECO:0000313" key="2">
    <source>
        <dbReference type="Proteomes" id="UP001313282"/>
    </source>
</evidence>
<evidence type="ECO:0000313" key="1">
    <source>
        <dbReference type="EMBL" id="KAK6357280.1"/>
    </source>
</evidence>
<gene>
    <name evidence="1" type="ORF">TWF718_001599</name>
</gene>
<proteinExistence type="predicted"/>
<protein>
    <submittedName>
        <fullName evidence="1">Uncharacterized protein</fullName>
    </submittedName>
</protein>
<reference evidence="1 2" key="1">
    <citation type="submission" date="2019-10" db="EMBL/GenBank/DDBJ databases">
        <authorList>
            <person name="Palmer J.M."/>
        </authorList>
    </citation>
    <scope>NUCLEOTIDE SEQUENCE [LARGE SCALE GENOMIC DNA]</scope>
    <source>
        <strain evidence="1 2">TWF718</strain>
    </source>
</reference>
<keyword evidence="2" id="KW-1185">Reference proteome</keyword>
<name>A0AAN8P2R3_9PEZI</name>
<dbReference type="Proteomes" id="UP001313282">
    <property type="component" value="Unassembled WGS sequence"/>
</dbReference>
<dbReference type="SUPFAM" id="SSF52047">
    <property type="entry name" value="RNI-like"/>
    <property type="match status" value="1"/>
</dbReference>